<gene>
    <name evidence="2" type="ORF">IC621_03050</name>
</gene>
<keyword evidence="3" id="KW-1185">Reference proteome</keyword>
<accession>A0A926N9G5</accession>
<dbReference type="Proteomes" id="UP000626844">
    <property type="component" value="Unassembled WGS sequence"/>
</dbReference>
<evidence type="ECO:0000313" key="3">
    <source>
        <dbReference type="Proteomes" id="UP000626844"/>
    </source>
</evidence>
<dbReference type="RefSeq" id="WP_191155586.1">
    <property type="nucleotide sequence ID" value="NZ_JACXAI010000002.1"/>
</dbReference>
<organism evidence="2 3">
    <name type="scientific">Metabacillus arenae</name>
    <dbReference type="NCBI Taxonomy" id="2771434"/>
    <lineage>
        <taxon>Bacteria</taxon>
        <taxon>Bacillati</taxon>
        <taxon>Bacillota</taxon>
        <taxon>Bacilli</taxon>
        <taxon>Bacillales</taxon>
        <taxon>Bacillaceae</taxon>
        <taxon>Metabacillus</taxon>
    </lineage>
</organism>
<evidence type="ECO:0000313" key="2">
    <source>
        <dbReference type="EMBL" id="MBD1379199.1"/>
    </source>
</evidence>
<name>A0A926N9G5_9BACI</name>
<comment type="caution">
    <text evidence="2">The sequence shown here is derived from an EMBL/GenBank/DDBJ whole genome shotgun (WGS) entry which is preliminary data.</text>
</comment>
<reference evidence="2" key="1">
    <citation type="submission" date="2020-09" db="EMBL/GenBank/DDBJ databases">
        <title>A novel bacterium of genus Bacillus, isolated from South China Sea.</title>
        <authorList>
            <person name="Huang H."/>
            <person name="Mo K."/>
            <person name="Hu Y."/>
        </authorList>
    </citation>
    <scope>NUCLEOTIDE SEQUENCE</scope>
    <source>
        <strain evidence="2">IB182487</strain>
    </source>
</reference>
<keyword evidence="1" id="KW-0175">Coiled coil</keyword>
<proteinExistence type="predicted"/>
<sequence length="406" mass="47196">MSSILKKLENESSFDYKVRLCIAKLNKELDLDWIEIRDLLGLDCSPDHLRKLSYAYKEITEHYGEKLNENVSDEDVLDKLTQKKLELQLERTKLQAEKNEINKWIREQGRTENFYEKLLIALENRKTVKVPNYKIEREIGDIDATVDIADVHYGKKVLIKGFDDEVINEYNVEIFESRMWDLLGQILVKVKKEHLTHLNVFNLSDSLDGILRMSQLQVLQLGILDSAMGFSEFMTNWLNELSRYVYVDYYSCQGNHTEIRPLGSSKGDFPHENMERITTWFLKNSLKDNQNITIHDNKSLVYVDVVGTKILATHGQDEKNLENSIKEYINVYQKPIHMLKTGHLHNTHNKTVGMDGLQNIEFYQSPSICGIDEFSVKLKKTANAGSNMMIFERGLGRTTVYDFKLK</sequence>
<dbReference type="AlphaFoldDB" id="A0A926N9G5"/>
<feature type="coiled-coil region" evidence="1">
    <location>
        <begin position="77"/>
        <end position="107"/>
    </location>
</feature>
<protein>
    <submittedName>
        <fullName evidence="2">Uncharacterized protein</fullName>
    </submittedName>
</protein>
<evidence type="ECO:0000256" key="1">
    <source>
        <dbReference type="SAM" id="Coils"/>
    </source>
</evidence>
<dbReference type="EMBL" id="JACXAI010000002">
    <property type="protein sequence ID" value="MBD1379199.1"/>
    <property type="molecule type" value="Genomic_DNA"/>
</dbReference>